<dbReference type="NCBIfam" id="NF003210">
    <property type="entry name" value="PRK04172.1"/>
    <property type="match status" value="1"/>
</dbReference>
<dbReference type="FunFam" id="3.30.930.10:FF:000095">
    <property type="entry name" value="Phenylalanine--tRNA ligase alpha subunit"/>
    <property type="match status" value="1"/>
</dbReference>
<comment type="subcellular location">
    <subcellularLocation>
        <location evidence="1">Cytoplasm</location>
    </subcellularLocation>
</comment>
<keyword evidence="11" id="KW-0030">Aminoacyl-tRNA synthetase</keyword>
<dbReference type="PANTHER" id="PTHR11538">
    <property type="entry name" value="PHENYLALANYL-TRNA SYNTHETASE"/>
    <property type="match status" value="1"/>
</dbReference>
<dbReference type="GO" id="GO:0005737">
    <property type="term" value="C:cytoplasm"/>
    <property type="evidence" value="ECO:0007669"/>
    <property type="project" value="UniProtKB-SubCell"/>
</dbReference>
<evidence type="ECO:0000256" key="3">
    <source>
        <dbReference type="ARBA" id="ARBA00012814"/>
    </source>
</evidence>
<evidence type="ECO:0000313" key="13">
    <source>
        <dbReference type="EMBL" id="KKM73558.1"/>
    </source>
</evidence>
<evidence type="ECO:0000256" key="8">
    <source>
        <dbReference type="ARBA" id="ARBA00022840"/>
    </source>
</evidence>
<reference evidence="13" key="1">
    <citation type="journal article" date="2015" name="Nature">
        <title>Complex archaea that bridge the gap between prokaryotes and eukaryotes.</title>
        <authorList>
            <person name="Spang A."/>
            <person name="Saw J.H."/>
            <person name="Jorgensen S.L."/>
            <person name="Zaremba-Niedzwiedzka K."/>
            <person name="Martijn J."/>
            <person name="Lind A.E."/>
            <person name="van Eijk R."/>
            <person name="Schleper C."/>
            <person name="Guy L."/>
            <person name="Ettema T.J."/>
        </authorList>
    </citation>
    <scope>NUCLEOTIDE SEQUENCE</scope>
</reference>
<dbReference type="Gene3D" id="3.30.930.10">
    <property type="entry name" value="Bira Bifunctional Protein, Domain 2"/>
    <property type="match status" value="1"/>
</dbReference>
<dbReference type="GO" id="GO:0006432">
    <property type="term" value="P:phenylalanyl-tRNA aminoacylation"/>
    <property type="evidence" value="ECO:0007669"/>
    <property type="project" value="InterPro"/>
</dbReference>
<protein>
    <recommendedName>
        <fullName evidence="3">phenylalanine--tRNA ligase</fullName>
        <ecNumber evidence="3">6.1.1.20</ecNumber>
    </recommendedName>
</protein>
<dbReference type="SUPFAM" id="SSF55681">
    <property type="entry name" value="Class II aaRS and biotin synthetases"/>
    <property type="match status" value="1"/>
</dbReference>
<accession>A0A0F9JV15</accession>
<keyword evidence="7" id="KW-0547">Nucleotide-binding</keyword>
<organism evidence="13">
    <name type="scientific">marine sediment metagenome</name>
    <dbReference type="NCBI Taxonomy" id="412755"/>
    <lineage>
        <taxon>unclassified sequences</taxon>
        <taxon>metagenomes</taxon>
        <taxon>ecological metagenomes</taxon>
    </lineage>
</organism>
<comment type="caution">
    <text evidence="13">The sequence shown here is derived from an EMBL/GenBank/DDBJ whole genome shotgun (WGS) entry which is preliminary data.</text>
</comment>
<dbReference type="Pfam" id="PF01409">
    <property type="entry name" value="tRNA-synt_2d"/>
    <property type="match status" value="1"/>
</dbReference>
<evidence type="ECO:0000259" key="12">
    <source>
        <dbReference type="PROSITE" id="PS50862"/>
    </source>
</evidence>
<keyword evidence="10" id="KW-0648">Protein biosynthesis</keyword>
<dbReference type="PANTHER" id="PTHR11538:SF40">
    <property type="entry name" value="PHENYLALANINE--TRNA LIGASE ALPHA SUBUNIT"/>
    <property type="match status" value="1"/>
</dbReference>
<dbReference type="GO" id="GO:0046872">
    <property type="term" value="F:metal ion binding"/>
    <property type="evidence" value="ECO:0007669"/>
    <property type="project" value="UniProtKB-KW"/>
</dbReference>
<evidence type="ECO:0000256" key="11">
    <source>
        <dbReference type="ARBA" id="ARBA00023146"/>
    </source>
</evidence>
<evidence type="ECO:0000256" key="9">
    <source>
        <dbReference type="ARBA" id="ARBA00022842"/>
    </source>
</evidence>
<dbReference type="GO" id="GO:0004826">
    <property type="term" value="F:phenylalanine-tRNA ligase activity"/>
    <property type="evidence" value="ECO:0007669"/>
    <property type="project" value="UniProtKB-EC"/>
</dbReference>
<dbReference type="AlphaFoldDB" id="A0A0F9JV15"/>
<dbReference type="PROSITE" id="PS50862">
    <property type="entry name" value="AA_TRNA_LIGASE_II"/>
    <property type="match status" value="1"/>
</dbReference>
<dbReference type="Gene3D" id="1.10.10.2320">
    <property type="match status" value="1"/>
</dbReference>
<evidence type="ECO:0000256" key="4">
    <source>
        <dbReference type="ARBA" id="ARBA00022490"/>
    </source>
</evidence>
<evidence type="ECO:0000256" key="1">
    <source>
        <dbReference type="ARBA" id="ARBA00004496"/>
    </source>
</evidence>
<evidence type="ECO:0000256" key="6">
    <source>
        <dbReference type="ARBA" id="ARBA00022723"/>
    </source>
</evidence>
<keyword evidence="6" id="KW-0479">Metal-binding</keyword>
<evidence type="ECO:0000256" key="2">
    <source>
        <dbReference type="ARBA" id="ARBA00006703"/>
    </source>
</evidence>
<dbReference type="GO" id="GO:0005524">
    <property type="term" value="F:ATP binding"/>
    <property type="evidence" value="ECO:0007669"/>
    <property type="project" value="UniProtKB-KW"/>
</dbReference>
<dbReference type="EC" id="6.1.1.20" evidence="3"/>
<gene>
    <name evidence="13" type="ORF">LCGC14_1409280</name>
</gene>
<dbReference type="GO" id="GO:0000049">
    <property type="term" value="F:tRNA binding"/>
    <property type="evidence" value="ECO:0007669"/>
    <property type="project" value="InterPro"/>
</dbReference>
<dbReference type="Gene3D" id="3.30.1370.240">
    <property type="match status" value="1"/>
</dbReference>
<keyword evidence="8" id="KW-0067">ATP-binding</keyword>
<dbReference type="InterPro" id="IPR004529">
    <property type="entry name" value="Phe-tRNA-synth_IIc_asu"/>
</dbReference>
<dbReference type="InterPro" id="IPR045864">
    <property type="entry name" value="aa-tRNA-synth_II/BPL/LPL"/>
</dbReference>
<name>A0A0F9JV15_9ZZZZ</name>
<proteinExistence type="inferred from homology"/>
<dbReference type="EMBL" id="LAZR01009284">
    <property type="protein sequence ID" value="KKM73558.1"/>
    <property type="molecule type" value="Genomic_DNA"/>
</dbReference>
<keyword evidence="9" id="KW-0460">Magnesium</keyword>
<dbReference type="CDD" id="cd00496">
    <property type="entry name" value="PheRS_alpha_core"/>
    <property type="match status" value="1"/>
</dbReference>
<sequence>MTIRLKKHVIDILKVLKKKQSEVLALDLSNELNIDYIILMSAINDLIEHNLGGFKEEDIYDISLNNEGIDFLKEGLPERQILKTMLKNDIKEIALDDLLKKSNLEEYIFYVGIANLKKNRWITQSKATGKNVIYLITEEFPQSEAEIFLNKFKENRVINYSSLSNDDLIQLDLLNKRKLIKKNQKTQRILYLTEKGKKIAISKIQELKQVSKITSEMLSSGTWKDYDLKPFDVTKPGPILKAGKFHPMIKLINEIREIFLSMGFTEIRGPIIESAFYNFDALFQPQDHPAREMQDTFYLSNPKISRLPENDRVKAVKETHETGGDSGSHGWGYKWDIDVAKKTVLRTHTTATTIRRLAQYYRNNDKVPIKVFCIDRVFRNEKVDKSHLAEFTQVEGIVIDDNVTLCDLIGILSEFYRKMGFKKIITKPGFFPYTEPSMEVAVYYDKLGEWLEMGGSGIFRPEVTYPWGIKNPTRVLAWGQGLERIAMLYFGRKDIRDFYINPINWLRDQAY</sequence>
<keyword evidence="4" id="KW-0963">Cytoplasm</keyword>
<keyword evidence="5" id="KW-0436">Ligase</keyword>
<dbReference type="Gene3D" id="1.10.10.2330">
    <property type="match status" value="1"/>
</dbReference>
<comment type="similarity">
    <text evidence="2">Belongs to the class-II aminoacyl-tRNA synthetase family. Phe-tRNA synthetase alpha subunit type 2 subfamily.</text>
</comment>
<dbReference type="NCBIfam" id="TIGR00468">
    <property type="entry name" value="pheS"/>
    <property type="match status" value="1"/>
</dbReference>
<dbReference type="InterPro" id="IPR002319">
    <property type="entry name" value="Phenylalanyl-tRNA_Synthase"/>
</dbReference>
<feature type="domain" description="Aminoacyl-transfer RNA synthetases class-II family profile" evidence="12">
    <location>
        <begin position="250"/>
        <end position="502"/>
    </location>
</feature>
<evidence type="ECO:0000256" key="7">
    <source>
        <dbReference type="ARBA" id="ARBA00022741"/>
    </source>
</evidence>
<evidence type="ECO:0000256" key="10">
    <source>
        <dbReference type="ARBA" id="ARBA00022917"/>
    </source>
</evidence>
<dbReference type="InterPro" id="IPR006195">
    <property type="entry name" value="aa-tRNA-synth_II"/>
</dbReference>
<evidence type="ECO:0000256" key="5">
    <source>
        <dbReference type="ARBA" id="ARBA00022598"/>
    </source>
</evidence>